<dbReference type="EMBL" id="CABVIB010000018">
    <property type="protein sequence ID" value="VVO12812.1"/>
    <property type="molecule type" value="Genomic_DNA"/>
</dbReference>
<sequence length="352" mass="38419">MGNCLGRSRLKPFDALVIGGGPAGSAAAISCAQRGLRVALVERQRFPRFRPGESLHPAIEPLLEQLGVAHLCASGAVRFSGQWVHWDGPSRFIGFGGDDAGPWQGFQIARSSLDSALLQRAAALGVSVMQPCQAQHLLTHDRRVVGVETDKGPMLSAYVIDASGVAGWLSRQHQLTVRRCSPLLVARYGYLFGNLEAYAHAPHLQADADGWTWVAQVENHRLHWTRLCFSEGTSTARTVPEALRGLPQSDPVLGADVSWRLCTEAAGAGYFMVGDAASLLDPAASHGVLKALMSGMQAAQAVFDCLQQPSIQYSAHVQYNRWVNDWFERDLTQMRHFYATHPSPPGWLKSWT</sequence>
<evidence type="ECO:0000256" key="1">
    <source>
        <dbReference type="ARBA" id="ARBA00023002"/>
    </source>
</evidence>
<dbReference type="Gene3D" id="3.50.50.60">
    <property type="entry name" value="FAD/NAD(P)-binding domain"/>
    <property type="match status" value="1"/>
</dbReference>
<gene>
    <name evidence="3" type="ORF">PS712_03596</name>
</gene>
<dbReference type="GO" id="GO:0071949">
    <property type="term" value="F:FAD binding"/>
    <property type="evidence" value="ECO:0007669"/>
    <property type="project" value="InterPro"/>
</dbReference>
<dbReference type="InterPro" id="IPR036188">
    <property type="entry name" value="FAD/NAD-bd_sf"/>
</dbReference>
<accession>A0A5E7DY47</accession>
<feature type="domain" description="FAD-binding" evidence="2">
    <location>
        <begin position="14"/>
        <end position="179"/>
    </location>
</feature>
<dbReference type="GO" id="GO:0016491">
    <property type="term" value="F:oxidoreductase activity"/>
    <property type="evidence" value="ECO:0007669"/>
    <property type="project" value="UniProtKB-KW"/>
</dbReference>
<reference evidence="3 4" key="1">
    <citation type="submission" date="2019-09" db="EMBL/GenBank/DDBJ databases">
        <authorList>
            <person name="Chandra G."/>
            <person name="Truman W A."/>
        </authorList>
    </citation>
    <scope>NUCLEOTIDE SEQUENCE [LARGE SCALE GENOMIC DNA]</scope>
    <source>
        <strain evidence="3">PS712</strain>
    </source>
</reference>
<protein>
    <recommendedName>
        <fullName evidence="2">FAD-binding domain-containing protein</fullName>
    </recommendedName>
</protein>
<name>A0A5E7DY47_PSEFL</name>
<proteinExistence type="predicted"/>
<dbReference type="SUPFAM" id="SSF51905">
    <property type="entry name" value="FAD/NAD(P)-binding domain"/>
    <property type="match status" value="1"/>
</dbReference>
<keyword evidence="1" id="KW-0560">Oxidoreductase</keyword>
<dbReference type="PANTHER" id="PTHR43747:SF5">
    <property type="entry name" value="FAD-BINDING DOMAIN-CONTAINING PROTEIN"/>
    <property type="match status" value="1"/>
</dbReference>
<dbReference type="InterPro" id="IPR002938">
    <property type="entry name" value="FAD-bd"/>
</dbReference>
<evidence type="ECO:0000313" key="4">
    <source>
        <dbReference type="Proteomes" id="UP000326018"/>
    </source>
</evidence>
<dbReference type="Gene3D" id="3.30.9.100">
    <property type="match status" value="1"/>
</dbReference>
<dbReference type="InterPro" id="IPR050816">
    <property type="entry name" value="Flavin-dep_Halogenase_NPB"/>
</dbReference>
<dbReference type="PROSITE" id="PS51257">
    <property type="entry name" value="PROKAR_LIPOPROTEIN"/>
    <property type="match status" value="1"/>
</dbReference>
<organism evidence="3 4">
    <name type="scientific">Pseudomonas fluorescens</name>
    <dbReference type="NCBI Taxonomy" id="294"/>
    <lineage>
        <taxon>Bacteria</taxon>
        <taxon>Pseudomonadati</taxon>
        <taxon>Pseudomonadota</taxon>
        <taxon>Gammaproteobacteria</taxon>
        <taxon>Pseudomonadales</taxon>
        <taxon>Pseudomonadaceae</taxon>
        <taxon>Pseudomonas</taxon>
    </lineage>
</organism>
<dbReference type="PRINTS" id="PR00420">
    <property type="entry name" value="RNGMNOXGNASE"/>
</dbReference>
<dbReference type="Proteomes" id="UP000326018">
    <property type="component" value="Unassembled WGS sequence"/>
</dbReference>
<evidence type="ECO:0000259" key="2">
    <source>
        <dbReference type="Pfam" id="PF01494"/>
    </source>
</evidence>
<evidence type="ECO:0000313" key="3">
    <source>
        <dbReference type="EMBL" id="VVO12812.1"/>
    </source>
</evidence>
<dbReference type="AlphaFoldDB" id="A0A5E7DY47"/>
<dbReference type="Pfam" id="PF01494">
    <property type="entry name" value="FAD_binding_3"/>
    <property type="match status" value="1"/>
</dbReference>
<dbReference type="PANTHER" id="PTHR43747">
    <property type="entry name" value="FAD-BINDING PROTEIN"/>
    <property type="match status" value="1"/>
</dbReference>